<evidence type="ECO:0000313" key="1">
    <source>
        <dbReference type="EMBL" id="GIY49414.1"/>
    </source>
</evidence>
<evidence type="ECO:0000313" key="2">
    <source>
        <dbReference type="Proteomes" id="UP001054945"/>
    </source>
</evidence>
<accession>A0AAV4TTL3</accession>
<sequence>MRTNQSVTIHRIPPVTVILIPSVCKVSIPRCPTNPVIEGQNPKLIRHSCPSQVIEGTISVERLCMLTWKLCYRKHSCVPIRRWCHKH</sequence>
<reference evidence="1 2" key="1">
    <citation type="submission" date="2021-06" db="EMBL/GenBank/DDBJ databases">
        <title>Caerostris extrusa draft genome.</title>
        <authorList>
            <person name="Kono N."/>
            <person name="Arakawa K."/>
        </authorList>
    </citation>
    <scope>NUCLEOTIDE SEQUENCE [LARGE SCALE GENOMIC DNA]</scope>
</reference>
<name>A0AAV4TTL3_CAEEX</name>
<proteinExistence type="predicted"/>
<protein>
    <recommendedName>
        <fullName evidence="3">Secreted protein</fullName>
    </recommendedName>
</protein>
<keyword evidence="2" id="KW-1185">Reference proteome</keyword>
<evidence type="ECO:0008006" key="3">
    <source>
        <dbReference type="Google" id="ProtNLM"/>
    </source>
</evidence>
<gene>
    <name evidence="1" type="ORF">CEXT_705431</name>
</gene>
<dbReference type="AlphaFoldDB" id="A0AAV4TTL3"/>
<organism evidence="1 2">
    <name type="scientific">Caerostris extrusa</name>
    <name type="common">Bark spider</name>
    <name type="synonym">Caerostris bankana</name>
    <dbReference type="NCBI Taxonomy" id="172846"/>
    <lineage>
        <taxon>Eukaryota</taxon>
        <taxon>Metazoa</taxon>
        <taxon>Ecdysozoa</taxon>
        <taxon>Arthropoda</taxon>
        <taxon>Chelicerata</taxon>
        <taxon>Arachnida</taxon>
        <taxon>Araneae</taxon>
        <taxon>Araneomorphae</taxon>
        <taxon>Entelegynae</taxon>
        <taxon>Araneoidea</taxon>
        <taxon>Araneidae</taxon>
        <taxon>Caerostris</taxon>
    </lineage>
</organism>
<dbReference type="Proteomes" id="UP001054945">
    <property type="component" value="Unassembled WGS sequence"/>
</dbReference>
<comment type="caution">
    <text evidence="1">The sequence shown here is derived from an EMBL/GenBank/DDBJ whole genome shotgun (WGS) entry which is preliminary data.</text>
</comment>
<dbReference type="EMBL" id="BPLR01011829">
    <property type="protein sequence ID" value="GIY49414.1"/>
    <property type="molecule type" value="Genomic_DNA"/>
</dbReference>